<reference evidence="3 4" key="1">
    <citation type="submission" date="2021-01" db="EMBL/GenBank/DDBJ databases">
        <title>Tumebacillus sp. strain ITR2 16S ribosomal RNA gene Genome sequencing and assembly.</title>
        <authorList>
            <person name="Kang M."/>
        </authorList>
    </citation>
    <scope>NUCLEOTIDE SEQUENCE [LARGE SCALE GENOMIC DNA]</scope>
    <source>
        <strain evidence="3 4">ITR2</strain>
    </source>
</reference>
<evidence type="ECO:0000313" key="3">
    <source>
        <dbReference type="EMBL" id="MBL0386843.1"/>
    </source>
</evidence>
<feature type="domain" description="Deacetylase PdaC" evidence="2">
    <location>
        <begin position="6"/>
        <end position="92"/>
    </location>
</feature>
<dbReference type="InterPro" id="IPR037126">
    <property type="entry name" value="PdaC/RsiV-like_sf"/>
</dbReference>
<sequence>MACMFYSLNLNVPVISGLKDTAYQQKINAEIQAKANRDKADFIQKAKQQADDLRKRGFPVIPVTLTITHEVKSKPGDDIFSMEVITDAQMGGTSKPDLDFYNIYNGETAHVITLQELFGPGYREKLNREIGKQIDERIAQGIPYFKDQWHGISDTQGFYVQDGEVVIVFDKYAIAAGYVGQPEFKIPWDGVLHEKAKLPQ</sequence>
<evidence type="ECO:0000259" key="2">
    <source>
        <dbReference type="Pfam" id="PF13739"/>
    </source>
</evidence>
<dbReference type="InterPro" id="IPR021729">
    <property type="entry name" value="DUF3298"/>
</dbReference>
<dbReference type="InterPro" id="IPR025303">
    <property type="entry name" value="PdaC"/>
</dbReference>
<keyword evidence="4" id="KW-1185">Reference proteome</keyword>
<protein>
    <submittedName>
        <fullName evidence="3">DUF3298 domain-containing protein</fullName>
    </submittedName>
</protein>
<feature type="domain" description="DUF3298" evidence="1">
    <location>
        <begin position="116"/>
        <end position="189"/>
    </location>
</feature>
<accession>A0ABS1J997</accession>
<dbReference type="Pfam" id="PF11738">
    <property type="entry name" value="DUF3298"/>
    <property type="match status" value="1"/>
</dbReference>
<dbReference type="Pfam" id="PF13739">
    <property type="entry name" value="PdaC"/>
    <property type="match status" value="1"/>
</dbReference>
<evidence type="ECO:0000313" key="4">
    <source>
        <dbReference type="Proteomes" id="UP000602284"/>
    </source>
</evidence>
<organism evidence="3 4">
    <name type="scientific">Tumebacillus amylolyticus</name>
    <dbReference type="NCBI Taxonomy" id="2801339"/>
    <lineage>
        <taxon>Bacteria</taxon>
        <taxon>Bacillati</taxon>
        <taxon>Bacillota</taxon>
        <taxon>Bacilli</taxon>
        <taxon>Bacillales</taxon>
        <taxon>Alicyclobacillaceae</taxon>
        <taxon>Tumebacillus</taxon>
    </lineage>
</organism>
<evidence type="ECO:0000259" key="1">
    <source>
        <dbReference type="Pfam" id="PF11738"/>
    </source>
</evidence>
<proteinExistence type="predicted"/>
<comment type="caution">
    <text evidence="3">The sequence shown here is derived from an EMBL/GenBank/DDBJ whole genome shotgun (WGS) entry which is preliminary data.</text>
</comment>
<dbReference type="Gene3D" id="3.90.640.20">
    <property type="entry name" value="Heat-shock cognate protein, ATPase"/>
    <property type="match status" value="1"/>
</dbReference>
<gene>
    <name evidence="3" type="ORF">JJB07_09280</name>
</gene>
<name>A0ABS1J997_9BACL</name>
<dbReference type="Proteomes" id="UP000602284">
    <property type="component" value="Unassembled WGS sequence"/>
</dbReference>
<dbReference type="EMBL" id="JAEQNB010000002">
    <property type="protein sequence ID" value="MBL0386843.1"/>
    <property type="molecule type" value="Genomic_DNA"/>
</dbReference>
<dbReference type="Gene3D" id="3.30.565.40">
    <property type="entry name" value="Fervidobacterium nodosum Rt17-B1 like"/>
    <property type="match status" value="1"/>
</dbReference>